<keyword evidence="6 11" id="KW-0418">Kinase</keyword>
<feature type="transmembrane region" description="Helical" evidence="9">
    <location>
        <begin position="25"/>
        <end position="43"/>
    </location>
</feature>
<dbReference type="Gene3D" id="1.20.5.1930">
    <property type="match status" value="1"/>
</dbReference>
<keyword evidence="9" id="KW-1133">Transmembrane helix</keyword>
<dbReference type="Proteomes" id="UP000468735">
    <property type="component" value="Unassembled WGS sequence"/>
</dbReference>
<dbReference type="InterPro" id="IPR011712">
    <property type="entry name" value="Sig_transdc_His_kin_sub3_dim/P"/>
</dbReference>
<dbReference type="EC" id="2.7.13.3" evidence="2"/>
<accession>A0A6H9Z8I0</accession>
<feature type="domain" description="Histidine kinase/HSP90-like ATPase" evidence="10">
    <location>
        <begin position="332"/>
        <end position="422"/>
    </location>
</feature>
<dbReference type="InterPro" id="IPR025828">
    <property type="entry name" value="Put_sensor_dom"/>
</dbReference>
<evidence type="ECO:0000256" key="1">
    <source>
        <dbReference type="ARBA" id="ARBA00000085"/>
    </source>
</evidence>
<dbReference type="GO" id="GO:0046983">
    <property type="term" value="F:protein dimerization activity"/>
    <property type="evidence" value="ECO:0007669"/>
    <property type="project" value="InterPro"/>
</dbReference>
<keyword evidence="5" id="KW-0547">Nucleotide-binding</keyword>
<keyword evidence="9" id="KW-0472">Membrane</keyword>
<dbReference type="InterPro" id="IPR036890">
    <property type="entry name" value="HATPase_C_sf"/>
</dbReference>
<dbReference type="OrthoDB" id="5241729at2"/>
<evidence type="ECO:0000256" key="2">
    <source>
        <dbReference type="ARBA" id="ARBA00012438"/>
    </source>
</evidence>
<dbReference type="SMART" id="SM00387">
    <property type="entry name" value="HATPase_c"/>
    <property type="match status" value="1"/>
</dbReference>
<evidence type="ECO:0000313" key="11">
    <source>
        <dbReference type="EMBL" id="KAB2350236.1"/>
    </source>
</evidence>
<proteinExistence type="predicted"/>
<dbReference type="PANTHER" id="PTHR24421">
    <property type="entry name" value="NITRATE/NITRITE SENSOR PROTEIN NARX-RELATED"/>
    <property type="match status" value="1"/>
</dbReference>
<evidence type="ECO:0000256" key="7">
    <source>
        <dbReference type="ARBA" id="ARBA00022840"/>
    </source>
</evidence>
<dbReference type="Pfam" id="PF07730">
    <property type="entry name" value="HisKA_3"/>
    <property type="match status" value="1"/>
</dbReference>
<dbReference type="InterPro" id="IPR003594">
    <property type="entry name" value="HATPase_dom"/>
</dbReference>
<dbReference type="GO" id="GO:0016020">
    <property type="term" value="C:membrane"/>
    <property type="evidence" value="ECO:0007669"/>
    <property type="project" value="InterPro"/>
</dbReference>
<dbReference type="EMBL" id="WBMT01000004">
    <property type="protein sequence ID" value="KAB2350236.1"/>
    <property type="molecule type" value="Genomic_DNA"/>
</dbReference>
<evidence type="ECO:0000256" key="8">
    <source>
        <dbReference type="ARBA" id="ARBA00023012"/>
    </source>
</evidence>
<evidence type="ECO:0000256" key="9">
    <source>
        <dbReference type="SAM" id="Phobius"/>
    </source>
</evidence>
<keyword evidence="7" id="KW-0067">ATP-binding</keyword>
<comment type="catalytic activity">
    <reaction evidence="1">
        <text>ATP + protein L-histidine = ADP + protein N-phospho-L-histidine.</text>
        <dbReference type="EC" id="2.7.13.3"/>
    </reaction>
</comment>
<dbReference type="CDD" id="cd16917">
    <property type="entry name" value="HATPase_UhpB-NarQ-NarX-like"/>
    <property type="match status" value="1"/>
</dbReference>
<dbReference type="Pfam" id="PF02518">
    <property type="entry name" value="HATPase_c"/>
    <property type="match status" value="1"/>
</dbReference>
<evidence type="ECO:0000256" key="3">
    <source>
        <dbReference type="ARBA" id="ARBA00022553"/>
    </source>
</evidence>
<reference evidence="11 12" key="1">
    <citation type="submission" date="2019-09" db="EMBL/GenBank/DDBJ databases">
        <title>Actinomadura physcomitrii sp. nov., a novel actinomycete isolated from moss [Physcomitrium sphaericum (Ludw) Fuernr].</title>
        <authorList>
            <person name="Zhuang X."/>
            <person name="Liu C."/>
        </authorList>
    </citation>
    <scope>NUCLEOTIDE SEQUENCE [LARGE SCALE GENOMIC DNA]</scope>
    <source>
        <strain evidence="11 12">HMC1</strain>
    </source>
</reference>
<keyword evidence="4" id="KW-0808">Transferase</keyword>
<gene>
    <name evidence="11" type="ORF">F8566_10650</name>
</gene>
<dbReference type="AlphaFoldDB" id="A0A6H9Z8I0"/>
<feature type="transmembrane region" description="Helical" evidence="9">
    <location>
        <begin position="124"/>
        <end position="151"/>
    </location>
</feature>
<evidence type="ECO:0000256" key="6">
    <source>
        <dbReference type="ARBA" id="ARBA00022777"/>
    </source>
</evidence>
<name>A0A6H9Z8I0_9ACTN</name>
<dbReference type="RefSeq" id="WP_151559956.1">
    <property type="nucleotide sequence ID" value="NZ_WBMT01000004.1"/>
</dbReference>
<protein>
    <recommendedName>
        <fullName evidence="2">histidine kinase</fullName>
        <ecNumber evidence="2">2.7.13.3</ecNumber>
    </recommendedName>
</protein>
<dbReference type="Pfam" id="PF13796">
    <property type="entry name" value="Sensor"/>
    <property type="match status" value="1"/>
</dbReference>
<dbReference type="GO" id="GO:0005524">
    <property type="term" value="F:ATP binding"/>
    <property type="evidence" value="ECO:0007669"/>
    <property type="project" value="UniProtKB-KW"/>
</dbReference>
<sequence>MTASGSGEVTAVTVAERIRRRPLRFLVSSWPLRTLAYVVSGVVSGLATLVWLPVAMLLGAFALTPLLIAPLVTVERQRVRLLGGPALPDPHRTPDRSGLSARLRARYAEAITWRELAYTVLNGTVLLLVDLAALVVGLAPALLFLSGAVSFVESGPGTATAGSPDHVSGTAFIGVGAALAVVAAAILLACTTAAAAVARAELARLLLSAEDETRIRTLTMSRARLIDAFEVERRRIERDLHDGAQQRLLRLGMTLVTAQLELDKDPEAARSLIATAADEAKATLTELRELVRGIHPRVLTDLGLPPAVAELAVRSPLPVTVALEVPQRLPAPVESAAYFVVAEALTNAAKHAHAERVEVTGAVTGGTLYVEIHDDGVGGADPTRGSGLSGLADRVDALDGTLVLASPPGGPTVVRLEVPCSA</sequence>
<feature type="transmembrane region" description="Helical" evidence="9">
    <location>
        <begin position="171"/>
        <end position="198"/>
    </location>
</feature>
<dbReference type="GO" id="GO:0000155">
    <property type="term" value="F:phosphorelay sensor kinase activity"/>
    <property type="evidence" value="ECO:0007669"/>
    <property type="project" value="InterPro"/>
</dbReference>
<comment type="caution">
    <text evidence="11">The sequence shown here is derived from an EMBL/GenBank/DDBJ whole genome shotgun (WGS) entry which is preliminary data.</text>
</comment>
<keyword evidence="12" id="KW-1185">Reference proteome</keyword>
<keyword evidence="9" id="KW-0812">Transmembrane</keyword>
<keyword evidence="3" id="KW-0597">Phosphoprotein</keyword>
<evidence type="ECO:0000313" key="12">
    <source>
        <dbReference type="Proteomes" id="UP000468735"/>
    </source>
</evidence>
<organism evidence="11 12">
    <name type="scientific">Actinomadura rudentiformis</name>
    <dbReference type="NCBI Taxonomy" id="359158"/>
    <lineage>
        <taxon>Bacteria</taxon>
        <taxon>Bacillati</taxon>
        <taxon>Actinomycetota</taxon>
        <taxon>Actinomycetes</taxon>
        <taxon>Streptosporangiales</taxon>
        <taxon>Thermomonosporaceae</taxon>
        <taxon>Actinomadura</taxon>
    </lineage>
</organism>
<feature type="transmembrane region" description="Helical" evidence="9">
    <location>
        <begin position="49"/>
        <end position="72"/>
    </location>
</feature>
<dbReference type="Gene3D" id="3.30.565.10">
    <property type="entry name" value="Histidine kinase-like ATPase, C-terminal domain"/>
    <property type="match status" value="1"/>
</dbReference>
<evidence type="ECO:0000259" key="10">
    <source>
        <dbReference type="SMART" id="SM00387"/>
    </source>
</evidence>
<dbReference type="SUPFAM" id="SSF55874">
    <property type="entry name" value="ATPase domain of HSP90 chaperone/DNA topoisomerase II/histidine kinase"/>
    <property type="match status" value="1"/>
</dbReference>
<evidence type="ECO:0000256" key="5">
    <source>
        <dbReference type="ARBA" id="ARBA00022741"/>
    </source>
</evidence>
<evidence type="ECO:0000256" key="4">
    <source>
        <dbReference type="ARBA" id="ARBA00022679"/>
    </source>
</evidence>
<dbReference type="PANTHER" id="PTHR24421:SF10">
    <property type="entry name" value="NITRATE_NITRITE SENSOR PROTEIN NARQ"/>
    <property type="match status" value="1"/>
</dbReference>
<dbReference type="InterPro" id="IPR050482">
    <property type="entry name" value="Sensor_HK_TwoCompSys"/>
</dbReference>
<keyword evidence="8" id="KW-0902">Two-component regulatory system</keyword>